<organism evidence="2 3">
    <name type="scientific">Rhodofomes roseus</name>
    <dbReference type="NCBI Taxonomy" id="34475"/>
    <lineage>
        <taxon>Eukaryota</taxon>
        <taxon>Fungi</taxon>
        <taxon>Dikarya</taxon>
        <taxon>Basidiomycota</taxon>
        <taxon>Agaricomycotina</taxon>
        <taxon>Agaricomycetes</taxon>
        <taxon>Polyporales</taxon>
        <taxon>Rhodofomes</taxon>
    </lineage>
</organism>
<dbReference type="RefSeq" id="XP_047783263.1">
    <property type="nucleotide sequence ID" value="XM_047926617.1"/>
</dbReference>
<proteinExistence type="predicted"/>
<feature type="compositionally biased region" description="Polar residues" evidence="1">
    <location>
        <begin position="351"/>
        <end position="360"/>
    </location>
</feature>
<feature type="region of interest" description="Disordered" evidence="1">
    <location>
        <begin position="214"/>
        <end position="233"/>
    </location>
</feature>
<sequence length="510" mass="56028">MAQPPNPTTSSHSARYLHLVEVLQCEGMFEPRFDVEHATAWLAWAHGARWLVRMLFKSYALATAHGDARIPLPSGIPEVCELIEHLDRMFLNLRSEQNEVPLLYATIPWSPNQLQREQAAAEEARPPPPPSYNDPPLRLSSLRGSTDNWDRVLAATDRSLDVLRLELGHLHRGVAEARIDQLSVMREVVSISGRLEDISSSSVRPVAAARSLSPQLTSPAFSDSPSSGGSGISPWAPPTASILRGNNQAVSAPFLGLVINLNISTAAHRDSKDDSMCLVLAIGDFEGGELVLYEPGLTIPLRNSDFVVFPSCDLTHFNLHFKGRRASIVLHTDREMAKWHNGRNGCREAPGTSNSTRANTGATQMNRANAAEDRGAPSGSDVPDEDLSDAALHKRIAELTKMAELKRKRKATTKASLAKEQRVEKIRKRKLEAMDTEQRDTSEEPPKPKKKKKAKKAEDDDVLEGTKNNNEGRSDEGSGRDDVQEPMDVEAVEEEDDTTVLSTSGKTVPT</sequence>
<feature type="compositionally biased region" description="Polar residues" evidence="1">
    <location>
        <begin position="501"/>
        <end position="510"/>
    </location>
</feature>
<evidence type="ECO:0000313" key="2">
    <source>
        <dbReference type="EMBL" id="KAH9841964.1"/>
    </source>
</evidence>
<protein>
    <recommendedName>
        <fullName evidence="4">Prolyl 4-hydroxylase alpha subunit Fe(2+) 2OG dioxygenase domain-containing protein</fullName>
    </recommendedName>
</protein>
<keyword evidence="3" id="KW-1185">Reference proteome</keyword>
<name>A0ABQ8KTU1_9APHY</name>
<feature type="compositionally biased region" description="Basic and acidic residues" evidence="1">
    <location>
        <begin position="431"/>
        <end position="447"/>
    </location>
</feature>
<dbReference type="EMBL" id="JADCUA010000003">
    <property type="protein sequence ID" value="KAH9841964.1"/>
    <property type="molecule type" value="Genomic_DNA"/>
</dbReference>
<dbReference type="Proteomes" id="UP000814176">
    <property type="component" value="Unassembled WGS sequence"/>
</dbReference>
<feature type="compositionally biased region" description="Low complexity" evidence="1">
    <location>
        <begin position="214"/>
        <end position="227"/>
    </location>
</feature>
<feature type="compositionally biased region" description="Basic and acidic residues" evidence="1">
    <location>
        <begin position="470"/>
        <end position="483"/>
    </location>
</feature>
<comment type="caution">
    <text evidence="2">The sequence shown here is derived from an EMBL/GenBank/DDBJ whole genome shotgun (WGS) entry which is preliminary data.</text>
</comment>
<evidence type="ECO:0008006" key="4">
    <source>
        <dbReference type="Google" id="ProtNLM"/>
    </source>
</evidence>
<gene>
    <name evidence="2" type="ORF">C8Q71DRAFT_845934</name>
</gene>
<feature type="compositionally biased region" description="Acidic residues" evidence="1">
    <location>
        <begin position="484"/>
        <end position="498"/>
    </location>
</feature>
<feature type="region of interest" description="Disordered" evidence="1">
    <location>
        <begin position="115"/>
        <end position="140"/>
    </location>
</feature>
<dbReference type="GeneID" id="72007349"/>
<dbReference type="Gene3D" id="3.60.130.30">
    <property type="match status" value="1"/>
</dbReference>
<feature type="region of interest" description="Disordered" evidence="1">
    <location>
        <begin position="341"/>
        <end position="360"/>
    </location>
</feature>
<accession>A0ABQ8KTU1</accession>
<feature type="region of interest" description="Disordered" evidence="1">
    <location>
        <begin position="407"/>
        <end position="510"/>
    </location>
</feature>
<reference evidence="2 3" key="1">
    <citation type="journal article" date="2021" name="Environ. Microbiol.">
        <title>Gene family expansions and transcriptome signatures uncover fungal adaptations to wood decay.</title>
        <authorList>
            <person name="Hage H."/>
            <person name="Miyauchi S."/>
            <person name="Viragh M."/>
            <person name="Drula E."/>
            <person name="Min B."/>
            <person name="Chaduli D."/>
            <person name="Navarro D."/>
            <person name="Favel A."/>
            <person name="Norest M."/>
            <person name="Lesage-Meessen L."/>
            <person name="Balint B."/>
            <person name="Merenyi Z."/>
            <person name="de Eugenio L."/>
            <person name="Morin E."/>
            <person name="Martinez A.T."/>
            <person name="Baldrian P."/>
            <person name="Stursova M."/>
            <person name="Martinez M.J."/>
            <person name="Novotny C."/>
            <person name="Magnuson J.K."/>
            <person name="Spatafora J.W."/>
            <person name="Maurice S."/>
            <person name="Pangilinan J."/>
            <person name="Andreopoulos W."/>
            <person name="LaButti K."/>
            <person name="Hundley H."/>
            <person name="Na H."/>
            <person name="Kuo A."/>
            <person name="Barry K."/>
            <person name="Lipzen A."/>
            <person name="Henrissat B."/>
            <person name="Riley R."/>
            <person name="Ahrendt S."/>
            <person name="Nagy L.G."/>
            <person name="Grigoriev I.V."/>
            <person name="Martin F."/>
            <person name="Rosso M.N."/>
        </authorList>
    </citation>
    <scope>NUCLEOTIDE SEQUENCE [LARGE SCALE GENOMIC DNA]</scope>
    <source>
        <strain evidence="2 3">CIRM-BRFM 1785</strain>
    </source>
</reference>
<evidence type="ECO:0000313" key="3">
    <source>
        <dbReference type="Proteomes" id="UP000814176"/>
    </source>
</evidence>
<evidence type="ECO:0000256" key="1">
    <source>
        <dbReference type="SAM" id="MobiDB-lite"/>
    </source>
</evidence>